<keyword evidence="4 10" id="KW-0067">ATP-binding</keyword>
<dbReference type="InterPro" id="IPR011527">
    <property type="entry name" value="ABC1_TM_dom"/>
</dbReference>
<evidence type="ECO:0000256" key="1">
    <source>
        <dbReference type="ARBA" id="ARBA00004651"/>
    </source>
</evidence>
<evidence type="ECO:0000313" key="10">
    <source>
        <dbReference type="EMBL" id="KOS68725.1"/>
    </source>
</evidence>
<dbReference type="PROSITE" id="PS50893">
    <property type="entry name" value="ABC_TRANSPORTER_2"/>
    <property type="match status" value="1"/>
</dbReference>
<accession>A0ABR5K1V1</accession>
<keyword evidence="3" id="KW-0547">Nucleotide-binding</keyword>
<organism evidence="10 11">
    <name type="scientific">Lysinibacillus contaminans</name>
    <dbReference type="NCBI Taxonomy" id="1293441"/>
    <lineage>
        <taxon>Bacteria</taxon>
        <taxon>Bacillati</taxon>
        <taxon>Bacillota</taxon>
        <taxon>Bacilli</taxon>
        <taxon>Bacillales</taxon>
        <taxon>Bacillaceae</taxon>
        <taxon>Lysinibacillus</taxon>
    </lineage>
</organism>
<dbReference type="Proteomes" id="UP000050668">
    <property type="component" value="Unassembled WGS sequence"/>
</dbReference>
<dbReference type="Pfam" id="PF00005">
    <property type="entry name" value="ABC_tran"/>
    <property type="match status" value="1"/>
</dbReference>
<feature type="transmembrane region" description="Helical" evidence="7">
    <location>
        <begin position="285"/>
        <end position="303"/>
    </location>
</feature>
<evidence type="ECO:0000256" key="2">
    <source>
        <dbReference type="ARBA" id="ARBA00022692"/>
    </source>
</evidence>
<evidence type="ECO:0000256" key="3">
    <source>
        <dbReference type="ARBA" id="ARBA00022741"/>
    </source>
</evidence>
<dbReference type="EMBL" id="LGRV01000003">
    <property type="protein sequence ID" value="KOS68725.1"/>
    <property type="molecule type" value="Genomic_DNA"/>
</dbReference>
<reference evidence="11" key="1">
    <citation type="submission" date="2015-07" db="EMBL/GenBank/DDBJ databases">
        <title>Fjat-14205 dsm 2895.</title>
        <authorList>
            <person name="Liu B."/>
            <person name="Wang J."/>
            <person name="Zhu Y."/>
            <person name="Liu G."/>
            <person name="Chen Q."/>
            <person name="Chen Z."/>
            <person name="Lan J."/>
            <person name="Che J."/>
            <person name="Ge C."/>
            <person name="Shi H."/>
            <person name="Pan Z."/>
            <person name="Liu X."/>
        </authorList>
    </citation>
    <scope>NUCLEOTIDE SEQUENCE [LARGE SCALE GENOMIC DNA]</scope>
    <source>
        <strain evidence="11">DSM 25560</strain>
    </source>
</reference>
<dbReference type="InterPro" id="IPR039421">
    <property type="entry name" value="Type_1_exporter"/>
</dbReference>
<dbReference type="GO" id="GO:0005524">
    <property type="term" value="F:ATP binding"/>
    <property type="evidence" value="ECO:0007669"/>
    <property type="project" value="UniProtKB-KW"/>
</dbReference>
<keyword evidence="2 7" id="KW-0812">Transmembrane</keyword>
<dbReference type="InterPro" id="IPR003593">
    <property type="entry name" value="AAA+_ATPase"/>
</dbReference>
<sequence>MLKIFKYMQRNEWLFVCISVLFIVVQVWLDLKLPDYMAEITTLIQTEGTTTADLLAPGSYMVLCAIGSMMAAMVVGYFAAKVAAGLSRRLRAMVYEKTMMFSMEEINSFSTSSLITRSTNDITQIQLIIAMGLQAIIKAPILATWAIVKISGKSWQWSVATGVSVFVLIILLSIVILFALPKFQVVQKLTDNLNRVSREGLTGLRVIRAYNAEQYQHTKFEKANEQLTATNLFVNRVMAIMMPGMTFIMSGLSVSIYWLGAYIINEANAMNRIQLFSDMVVFSSYAVQVVMAFMMLSMMFIMLPRAAVSAKRILEVLNTKSKITDGSKVEGLPGMVGDVEFRNVDFAYPDTEEPILQNISFTAKKGETVAFIGSTGSGKTTVVNLIPRFYDATSGEILVDGVNVKEYTQEALRNKIGYVSQKAVLFSGTVASNVAYGKNQEEVAQTFLKKAIEIAQAKDFVEEREGQYDSEISQGGTNVSGGQKQRLSIARAIYHHPEIYIFDDSFSALDYKTDRVLRTALKELTVDATTLIVAQRIGTIKDADQIIVLDKGQIVGKGKHKELLKNCPTYIEIAQSQLSKEELEND</sequence>
<feature type="transmembrane region" description="Helical" evidence="7">
    <location>
        <begin position="12"/>
        <end position="29"/>
    </location>
</feature>
<feature type="transmembrane region" description="Helical" evidence="7">
    <location>
        <begin position="245"/>
        <end position="265"/>
    </location>
</feature>
<dbReference type="PROSITE" id="PS00211">
    <property type="entry name" value="ABC_TRANSPORTER_1"/>
    <property type="match status" value="1"/>
</dbReference>
<dbReference type="PROSITE" id="PS50929">
    <property type="entry name" value="ABC_TM1F"/>
    <property type="match status" value="1"/>
</dbReference>
<evidence type="ECO:0000256" key="5">
    <source>
        <dbReference type="ARBA" id="ARBA00022989"/>
    </source>
</evidence>
<dbReference type="PANTHER" id="PTHR43394:SF1">
    <property type="entry name" value="ATP-BINDING CASSETTE SUB-FAMILY B MEMBER 10, MITOCHONDRIAL"/>
    <property type="match status" value="1"/>
</dbReference>
<dbReference type="InterPro" id="IPR017871">
    <property type="entry name" value="ABC_transporter-like_CS"/>
</dbReference>
<comment type="subcellular location">
    <subcellularLocation>
        <location evidence="1">Cell membrane</location>
        <topology evidence="1">Multi-pass membrane protein</topology>
    </subcellularLocation>
</comment>
<dbReference type="Pfam" id="PF00664">
    <property type="entry name" value="ABC_membrane"/>
    <property type="match status" value="1"/>
</dbReference>
<dbReference type="InterPro" id="IPR003439">
    <property type="entry name" value="ABC_transporter-like_ATP-bd"/>
</dbReference>
<protein>
    <submittedName>
        <fullName evidence="10">Multidrug ABC transporter ATP-binding protein</fullName>
    </submittedName>
</protein>
<evidence type="ECO:0000256" key="7">
    <source>
        <dbReference type="SAM" id="Phobius"/>
    </source>
</evidence>
<dbReference type="SMART" id="SM00382">
    <property type="entry name" value="AAA"/>
    <property type="match status" value="1"/>
</dbReference>
<keyword evidence="5 7" id="KW-1133">Transmembrane helix</keyword>
<keyword evidence="6 7" id="KW-0472">Membrane</keyword>
<dbReference type="SUPFAM" id="SSF52540">
    <property type="entry name" value="P-loop containing nucleoside triphosphate hydrolases"/>
    <property type="match status" value="1"/>
</dbReference>
<evidence type="ECO:0000259" key="9">
    <source>
        <dbReference type="PROSITE" id="PS50929"/>
    </source>
</evidence>
<dbReference type="PANTHER" id="PTHR43394">
    <property type="entry name" value="ATP-DEPENDENT PERMEASE MDL1, MITOCHONDRIAL"/>
    <property type="match status" value="1"/>
</dbReference>
<comment type="caution">
    <text evidence="10">The sequence shown here is derived from an EMBL/GenBank/DDBJ whole genome shotgun (WGS) entry which is preliminary data.</text>
</comment>
<dbReference type="RefSeq" id="WP_053583572.1">
    <property type="nucleotide sequence ID" value="NZ_LGRV01000003.1"/>
</dbReference>
<dbReference type="Gene3D" id="1.20.1560.10">
    <property type="entry name" value="ABC transporter type 1, transmembrane domain"/>
    <property type="match status" value="1"/>
</dbReference>
<dbReference type="InterPro" id="IPR036640">
    <property type="entry name" value="ABC1_TM_sf"/>
</dbReference>
<name>A0ABR5K1V1_9BACI</name>
<evidence type="ECO:0000256" key="6">
    <source>
        <dbReference type="ARBA" id="ARBA00023136"/>
    </source>
</evidence>
<gene>
    <name evidence="10" type="ORF">AEA09_09355</name>
</gene>
<evidence type="ECO:0000313" key="11">
    <source>
        <dbReference type="Proteomes" id="UP000050668"/>
    </source>
</evidence>
<feature type="domain" description="ABC transporter" evidence="8">
    <location>
        <begin position="339"/>
        <end position="576"/>
    </location>
</feature>
<proteinExistence type="predicted"/>
<keyword evidence="11" id="KW-1185">Reference proteome</keyword>
<dbReference type="SUPFAM" id="SSF90123">
    <property type="entry name" value="ABC transporter transmembrane region"/>
    <property type="match status" value="1"/>
</dbReference>
<dbReference type="Gene3D" id="3.40.50.300">
    <property type="entry name" value="P-loop containing nucleotide triphosphate hydrolases"/>
    <property type="match status" value="1"/>
</dbReference>
<feature type="transmembrane region" description="Helical" evidence="7">
    <location>
        <begin position="60"/>
        <end position="80"/>
    </location>
</feature>
<evidence type="ECO:0000259" key="8">
    <source>
        <dbReference type="PROSITE" id="PS50893"/>
    </source>
</evidence>
<dbReference type="InterPro" id="IPR027417">
    <property type="entry name" value="P-loop_NTPase"/>
</dbReference>
<dbReference type="CDD" id="cd18548">
    <property type="entry name" value="ABC_6TM_Tm287_like"/>
    <property type="match status" value="1"/>
</dbReference>
<feature type="transmembrane region" description="Helical" evidence="7">
    <location>
        <begin position="154"/>
        <end position="180"/>
    </location>
</feature>
<evidence type="ECO:0000256" key="4">
    <source>
        <dbReference type="ARBA" id="ARBA00022840"/>
    </source>
</evidence>
<feature type="domain" description="ABC transmembrane type-1" evidence="9">
    <location>
        <begin position="18"/>
        <end position="305"/>
    </location>
</feature>